<dbReference type="InterPro" id="IPR025588">
    <property type="entry name" value="YcxB-like_C"/>
</dbReference>
<keyword evidence="4" id="KW-1185">Reference proteome</keyword>
<proteinExistence type="predicted"/>
<comment type="caution">
    <text evidence="3">The sequence shown here is derived from an EMBL/GenBank/DDBJ whole genome shotgun (WGS) entry which is preliminary data.</text>
</comment>
<accession>A0A931E5T9</accession>
<sequence length="161" mass="19443">MQINFSYDKKKVLQALRYHFIWQPEIRILLILVIVFDIVAAVLYMIGKVRPEPFLLGSFIWLMFIVSFWFILPGNIYKKSETFRDKFLIDFENNAVTLQNEKGMMQWQWGQFVKYFESPHFFHLYLSAKSFFLVPKDNMDEDFRHNLRGMLRDKIKTAAKR</sequence>
<protein>
    <submittedName>
        <fullName evidence="3">YcxB family protein</fullName>
    </submittedName>
</protein>
<dbReference type="RefSeq" id="WP_196989843.1">
    <property type="nucleotide sequence ID" value="NZ_JADWYR010000001.1"/>
</dbReference>
<keyword evidence="1" id="KW-1133">Transmembrane helix</keyword>
<keyword evidence="1" id="KW-0812">Transmembrane</keyword>
<reference evidence="3" key="1">
    <citation type="submission" date="2020-11" db="EMBL/GenBank/DDBJ databases">
        <title>Bacterial whole genome sequence for Panacibacter sp. DH6.</title>
        <authorList>
            <person name="Le V."/>
            <person name="Ko S."/>
            <person name="Ahn C.-Y."/>
            <person name="Oh H.-M."/>
        </authorList>
    </citation>
    <scope>NUCLEOTIDE SEQUENCE</scope>
    <source>
        <strain evidence="3">DH6</strain>
    </source>
</reference>
<name>A0A931E5T9_9BACT</name>
<feature type="domain" description="YcxB-like C-terminal" evidence="2">
    <location>
        <begin position="91"/>
        <end position="141"/>
    </location>
</feature>
<gene>
    <name evidence="3" type="ORF">I5907_06185</name>
</gene>
<dbReference type="AlphaFoldDB" id="A0A931E5T9"/>
<evidence type="ECO:0000313" key="3">
    <source>
        <dbReference type="EMBL" id="MBG9375815.1"/>
    </source>
</evidence>
<dbReference type="Pfam" id="PF14317">
    <property type="entry name" value="YcxB"/>
    <property type="match status" value="1"/>
</dbReference>
<evidence type="ECO:0000256" key="1">
    <source>
        <dbReference type="SAM" id="Phobius"/>
    </source>
</evidence>
<dbReference type="EMBL" id="JADWYR010000001">
    <property type="protein sequence ID" value="MBG9375815.1"/>
    <property type="molecule type" value="Genomic_DNA"/>
</dbReference>
<feature type="transmembrane region" description="Helical" evidence="1">
    <location>
        <begin position="26"/>
        <end position="47"/>
    </location>
</feature>
<organism evidence="3 4">
    <name type="scientific">Panacibacter microcysteis</name>
    <dbReference type="NCBI Taxonomy" id="2793269"/>
    <lineage>
        <taxon>Bacteria</taxon>
        <taxon>Pseudomonadati</taxon>
        <taxon>Bacteroidota</taxon>
        <taxon>Chitinophagia</taxon>
        <taxon>Chitinophagales</taxon>
        <taxon>Chitinophagaceae</taxon>
        <taxon>Panacibacter</taxon>
    </lineage>
</organism>
<dbReference type="Proteomes" id="UP000628448">
    <property type="component" value="Unassembled WGS sequence"/>
</dbReference>
<evidence type="ECO:0000259" key="2">
    <source>
        <dbReference type="Pfam" id="PF14317"/>
    </source>
</evidence>
<evidence type="ECO:0000313" key="4">
    <source>
        <dbReference type="Proteomes" id="UP000628448"/>
    </source>
</evidence>
<feature type="transmembrane region" description="Helical" evidence="1">
    <location>
        <begin position="53"/>
        <end position="72"/>
    </location>
</feature>
<keyword evidence="1" id="KW-0472">Membrane</keyword>